<accession>A0A6L5XGD2</accession>
<dbReference type="GO" id="GO:0016787">
    <property type="term" value="F:hydrolase activity"/>
    <property type="evidence" value="ECO:0007669"/>
    <property type="project" value="InterPro"/>
</dbReference>
<dbReference type="AlphaFoldDB" id="A0A6L5XGD2"/>
<dbReference type="Pfam" id="PF04851">
    <property type="entry name" value="ResIII"/>
    <property type="match status" value="1"/>
</dbReference>
<keyword evidence="4" id="KW-1185">Reference proteome</keyword>
<dbReference type="EMBL" id="VULT01000025">
    <property type="protein sequence ID" value="MSS18569.1"/>
    <property type="molecule type" value="Genomic_DNA"/>
</dbReference>
<dbReference type="GO" id="GO:0004519">
    <property type="term" value="F:endonuclease activity"/>
    <property type="evidence" value="ECO:0007669"/>
    <property type="project" value="UniProtKB-KW"/>
</dbReference>
<protein>
    <submittedName>
        <fullName evidence="3">Type III restriction endonuclease subunit R</fullName>
    </submittedName>
</protein>
<gene>
    <name evidence="3" type="ORF">FYJ29_12510</name>
</gene>
<feature type="region of interest" description="Disordered" evidence="1">
    <location>
        <begin position="546"/>
        <end position="573"/>
    </location>
</feature>
<feature type="domain" description="Helicase/UvrB N-terminal" evidence="2">
    <location>
        <begin position="1"/>
        <end position="256"/>
    </location>
</feature>
<evidence type="ECO:0000313" key="3">
    <source>
        <dbReference type="EMBL" id="MSS18569.1"/>
    </source>
</evidence>
<reference evidence="3 4" key="1">
    <citation type="submission" date="2019-08" db="EMBL/GenBank/DDBJ databases">
        <title>In-depth cultivation of the pig gut microbiome towards novel bacterial diversity and tailored functional studies.</title>
        <authorList>
            <person name="Wylensek D."/>
            <person name="Hitch T.C.A."/>
            <person name="Clavel T."/>
        </authorList>
    </citation>
    <scope>NUCLEOTIDE SEQUENCE [LARGE SCALE GENOMIC DNA]</scope>
    <source>
        <strain evidence="3 4">Oil-RF-744-WCA-WT-10</strain>
    </source>
</reference>
<dbReference type="GO" id="GO:0003677">
    <property type="term" value="F:DNA binding"/>
    <property type="evidence" value="ECO:0007669"/>
    <property type="project" value="InterPro"/>
</dbReference>
<evidence type="ECO:0000259" key="2">
    <source>
        <dbReference type="Pfam" id="PF04851"/>
    </source>
</evidence>
<keyword evidence="3" id="KW-0540">Nuclease</keyword>
<dbReference type="SUPFAM" id="SSF52540">
    <property type="entry name" value="P-loop containing nucleoside triphosphate hydrolases"/>
    <property type="match status" value="2"/>
</dbReference>
<dbReference type="Gene3D" id="3.40.50.300">
    <property type="entry name" value="P-loop containing nucleotide triphosphate hydrolases"/>
    <property type="match status" value="2"/>
</dbReference>
<dbReference type="CDD" id="cd18785">
    <property type="entry name" value="SF2_C"/>
    <property type="match status" value="1"/>
</dbReference>
<organism evidence="3 4">
    <name type="scientific">Sodaliphilus pleomorphus</name>
    <dbReference type="NCBI Taxonomy" id="2606626"/>
    <lineage>
        <taxon>Bacteria</taxon>
        <taxon>Pseudomonadati</taxon>
        <taxon>Bacteroidota</taxon>
        <taxon>Bacteroidia</taxon>
        <taxon>Bacteroidales</taxon>
        <taxon>Muribaculaceae</taxon>
        <taxon>Sodaliphilus</taxon>
    </lineage>
</organism>
<comment type="caution">
    <text evidence="3">The sequence shown here is derived from an EMBL/GenBank/DDBJ whole genome shotgun (WGS) entry which is preliminary data.</text>
</comment>
<sequence length="914" mass="104584">MELKSYQQRTLRDLEDYIDVLNNSSNLSSAYFSYWMNKGLDLTAGTTGALQPYMNTVSGSPRVTMKVPTAGGKTFIACNALGTIMGKLKTDVENKVVAWFVPSDIILKQTLEKLQDTSHPYRQRIDALFSHRVNVIDKTAALAGQGLRPNEVRDNLTILVLSAASFIENIRVKKNTSDEMSKPLAYRENGNFIEYADKITDTRIEGVAPTALIQVLAYLRPVVIVDESHNFRADLRVEMLRNLSPRFILELTATPRDNSNVISFVDAMELKVENMVKLPVIVENRHSTGDVIASAIRLRSNLEEHAIKMEQNGDRYIRPIVLFQSQPRNDDDSVTFEKIKAKLIELNIPEEQVKIKTANKDELHGVDLMSRSCPVRYIITVNALKEGWDCPFAYILASLANRTSPVDVEQVLGRILRLPYTESHEDKLLNLSYVFTNSNEFQDTVTRIIQSLERCGYSRKDYREITASNMTGNDATDNQEHNQESLDLFSQPEVAYNIETADNQSYNNDTNDDFLGITTNEAEAIKQSVNGGSSGVDEDIQRLEQESLRQSDEFDRETEKSLEESSHDPLSSIGGENMYSVINSEYSDVAHKMILPMFVKHVEKTSSLFANEFNEVNDNWTLLDKCMLDEGFQLELQDATINFNFSNSEDTSIDIKKSGKDDYVPVRKKNSELLSSIRRTFVDMSASTQKEQLAQRLVKEVESKRELDSISHGALKNYVEKVIKPFDEDQIVCLWDHFYQAKDNIVDKIKNLLTNYREKAFKNQIAKDNIELQPRYTFLDKISFAKQELIGIDKGLYDREEKVNGFEERVIQTVADLDSVLFWHRNPERAKGFYINGFINHYPDFIVKMRSGKTVLIETKGDFLDNDESRRKRVLGQEWERLGGRNYRYFMVFEDKKVDGAWTLNELLDVLKNL</sequence>
<keyword evidence="3" id="KW-0378">Hydrolase</keyword>
<proteinExistence type="predicted"/>
<dbReference type="Proteomes" id="UP000483362">
    <property type="component" value="Unassembled WGS sequence"/>
</dbReference>
<dbReference type="InterPro" id="IPR006935">
    <property type="entry name" value="Helicase/UvrB_N"/>
</dbReference>
<evidence type="ECO:0000256" key="1">
    <source>
        <dbReference type="SAM" id="MobiDB-lite"/>
    </source>
</evidence>
<keyword evidence="3" id="KW-0255">Endonuclease</keyword>
<dbReference type="InterPro" id="IPR027417">
    <property type="entry name" value="P-loop_NTPase"/>
</dbReference>
<dbReference type="RefSeq" id="WP_154328189.1">
    <property type="nucleotide sequence ID" value="NZ_CP045696.1"/>
</dbReference>
<dbReference type="GO" id="GO:0005524">
    <property type="term" value="F:ATP binding"/>
    <property type="evidence" value="ECO:0007669"/>
    <property type="project" value="InterPro"/>
</dbReference>
<name>A0A6L5XGD2_9BACT</name>
<feature type="compositionally biased region" description="Basic and acidic residues" evidence="1">
    <location>
        <begin position="546"/>
        <end position="567"/>
    </location>
</feature>
<evidence type="ECO:0000313" key="4">
    <source>
        <dbReference type="Proteomes" id="UP000483362"/>
    </source>
</evidence>